<keyword evidence="2" id="KW-1185">Reference proteome</keyword>
<proteinExistence type="predicted"/>
<dbReference type="RefSeq" id="WP_344990771.1">
    <property type="nucleotide sequence ID" value="NZ_BAAAXV010000005.1"/>
</dbReference>
<evidence type="ECO:0000313" key="1">
    <source>
        <dbReference type="EMBL" id="MFB9628563.1"/>
    </source>
</evidence>
<evidence type="ECO:0008006" key="3">
    <source>
        <dbReference type="Google" id="ProtNLM"/>
    </source>
</evidence>
<evidence type="ECO:0000313" key="2">
    <source>
        <dbReference type="Proteomes" id="UP001589532"/>
    </source>
</evidence>
<sequence>MAEFIEVRATVEGYERAAALAHALLGAGLAASIDIAEVPSARPGAITWELTLVTTDRQAATLEQHIRQTGECCSVVSAPVAHDVDGYPDWLGEGRR</sequence>
<dbReference type="InterPro" id="IPR011322">
    <property type="entry name" value="N-reg_PII-like_a/b"/>
</dbReference>
<dbReference type="EMBL" id="JBHMBW010000049">
    <property type="protein sequence ID" value="MFB9628563.1"/>
    <property type="molecule type" value="Genomic_DNA"/>
</dbReference>
<dbReference type="SUPFAM" id="SSF54913">
    <property type="entry name" value="GlnB-like"/>
    <property type="match status" value="1"/>
</dbReference>
<comment type="caution">
    <text evidence="1">The sequence shown here is derived from an EMBL/GenBank/DDBJ whole genome shotgun (WGS) entry which is preliminary data.</text>
</comment>
<organism evidence="1 2">
    <name type="scientific">Nonomuraea helvata</name>
    <dbReference type="NCBI Taxonomy" id="37484"/>
    <lineage>
        <taxon>Bacteria</taxon>
        <taxon>Bacillati</taxon>
        <taxon>Actinomycetota</taxon>
        <taxon>Actinomycetes</taxon>
        <taxon>Streptosporangiales</taxon>
        <taxon>Streptosporangiaceae</taxon>
        <taxon>Nonomuraea</taxon>
    </lineage>
</organism>
<accession>A0ABV5SCJ6</accession>
<protein>
    <recommendedName>
        <fullName evidence="3">Divalent-cation tolerance protein CutA</fullName>
    </recommendedName>
</protein>
<dbReference type="Proteomes" id="UP001589532">
    <property type="component" value="Unassembled WGS sequence"/>
</dbReference>
<name>A0ABV5SCJ6_9ACTN</name>
<gene>
    <name evidence="1" type="ORF">ACFFSA_36275</name>
</gene>
<reference evidence="1 2" key="1">
    <citation type="submission" date="2024-09" db="EMBL/GenBank/DDBJ databases">
        <authorList>
            <person name="Sun Q."/>
            <person name="Mori K."/>
        </authorList>
    </citation>
    <scope>NUCLEOTIDE SEQUENCE [LARGE SCALE GENOMIC DNA]</scope>
    <source>
        <strain evidence="1 2">JCM 3143</strain>
    </source>
</reference>